<protein>
    <submittedName>
        <fullName evidence="1">DMT family transporter</fullName>
    </submittedName>
</protein>
<gene>
    <name evidence="1" type="ORF">MW7_011935</name>
</gene>
<name>A0ACD3SN46_9BURK</name>
<proteinExistence type="predicted"/>
<comment type="caution">
    <text evidence="1">The sequence shown here is derived from an EMBL/GenBank/DDBJ whole genome shotgun (WGS) entry which is preliminary data.</text>
</comment>
<keyword evidence="2" id="KW-1185">Reference proteome</keyword>
<organism evidence="1 2">
    <name type="scientific">Imbroritus primus</name>
    <dbReference type="NCBI Taxonomy" id="3058603"/>
    <lineage>
        <taxon>Bacteria</taxon>
        <taxon>Pseudomonadati</taxon>
        <taxon>Pseudomonadota</taxon>
        <taxon>Betaproteobacteria</taxon>
        <taxon>Burkholderiales</taxon>
        <taxon>Burkholderiaceae</taxon>
        <taxon>Imbroritus</taxon>
    </lineage>
</organism>
<sequence>MQSLWMLVAAFFFSLMGVCVKLASETYTTGEIIFFRCLIGVILIAWLMRRRGETLRTPHAISHIKRSVFGLTALMMMFYCLSQLPLATALTLNYMSPVWIALILSAGAVLAGKRGPDTDRRLVVAILLSFAGVICLLRPSVDSSQLAAGLIGLISGFFTALAYVEVRALGKLGESENRIVFYFSALGLVLGIVWMYFTGVSTHTWSGVALLLATGVTATIGQTTMTRAYKRGNTLLTANLQYAGIVFGVGLGILIWNDRLDWLSWSGMAMIIISGIATTLIRAREDARAAQAAAATPPEAEVHPEV</sequence>
<reference evidence="1" key="1">
    <citation type="submission" date="2019-05" db="EMBL/GenBank/DDBJ databases">
        <title>Revised genome assembly of Burkholderiaceae (previously Ralstonia) sp. PBA.</title>
        <authorList>
            <person name="Gan H.M."/>
        </authorList>
    </citation>
    <scope>NUCLEOTIDE SEQUENCE</scope>
    <source>
        <strain evidence="1">PBA</strain>
    </source>
</reference>
<evidence type="ECO:0000313" key="1">
    <source>
        <dbReference type="EMBL" id="TMS57594.1"/>
    </source>
</evidence>
<evidence type="ECO:0000313" key="2">
    <source>
        <dbReference type="Proteomes" id="UP000004277"/>
    </source>
</evidence>
<accession>A0ACD3SN46</accession>
<dbReference type="Proteomes" id="UP000004277">
    <property type="component" value="Unassembled WGS sequence"/>
</dbReference>
<dbReference type="EMBL" id="AKCV02000022">
    <property type="protein sequence ID" value="TMS57594.1"/>
    <property type="molecule type" value="Genomic_DNA"/>
</dbReference>